<keyword evidence="2" id="KW-1185">Reference proteome</keyword>
<reference evidence="1 2" key="1">
    <citation type="submission" date="2018-03" db="EMBL/GenBank/DDBJ databases">
        <title>Genomic Encyclopedia of Type Strains, Phase III (KMG-III): the genomes of soil and plant-associated and newly described type strains.</title>
        <authorList>
            <person name="Whitman W."/>
        </authorList>
    </citation>
    <scope>NUCLEOTIDE SEQUENCE [LARGE SCALE GENOMIC DNA]</scope>
    <source>
        <strain evidence="1 2">CGMCC 1.12259</strain>
    </source>
</reference>
<sequence>MYFIGKDMDQFIQQKDYVDTAIVPLLEVDLSNEGVKRSAGASEYLQSLTALLEKQFKGRILLLPPISYAKKADRERIADELRQELEEAGFKHVFYLTTDVAWRTIDSLENIIWLPAIPIEHMDQKFRNSVMEDQLRQVLPLFTKEWTKPS</sequence>
<dbReference type="RefSeq" id="WP_106531768.1">
    <property type="nucleotide sequence ID" value="NZ_PYAT01000001.1"/>
</dbReference>
<accession>A0A2P8H6W4</accession>
<protein>
    <submittedName>
        <fullName evidence="1">Uncharacterized protein DUF2487</fullName>
    </submittedName>
</protein>
<dbReference type="InterPro" id="IPR019615">
    <property type="entry name" value="DUF2487"/>
</dbReference>
<evidence type="ECO:0000313" key="2">
    <source>
        <dbReference type="Proteomes" id="UP000242682"/>
    </source>
</evidence>
<dbReference type="Proteomes" id="UP000242682">
    <property type="component" value="Unassembled WGS sequence"/>
</dbReference>
<comment type="caution">
    <text evidence="1">The sequence shown here is derived from an EMBL/GenBank/DDBJ whole genome shotgun (WGS) entry which is preliminary data.</text>
</comment>
<proteinExistence type="predicted"/>
<dbReference type="EMBL" id="PYAT01000001">
    <property type="protein sequence ID" value="PSL41968.1"/>
    <property type="molecule type" value="Genomic_DNA"/>
</dbReference>
<evidence type="ECO:0000313" key="1">
    <source>
        <dbReference type="EMBL" id="PSL41968.1"/>
    </source>
</evidence>
<name>A0A2P8H6W4_9BACL</name>
<dbReference type="Pfam" id="PF10673">
    <property type="entry name" value="DUF2487"/>
    <property type="match status" value="1"/>
</dbReference>
<gene>
    <name evidence="1" type="ORF">B0H99_101215</name>
</gene>
<dbReference type="AlphaFoldDB" id="A0A2P8H6W4"/>
<organism evidence="1 2">
    <name type="scientific">Planomicrobium soli</name>
    <dbReference type="NCBI Taxonomy" id="1176648"/>
    <lineage>
        <taxon>Bacteria</taxon>
        <taxon>Bacillati</taxon>
        <taxon>Bacillota</taxon>
        <taxon>Bacilli</taxon>
        <taxon>Bacillales</taxon>
        <taxon>Caryophanaceae</taxon>
        <taxon>Planomicrobium</taxon>
    </lineage>
</organism>
<dbReference type="OrthoDB" id="2678750at2"/>